<evidence type="ECO:0000256" key="5">
    <source>
        <dbReference type="ARBA" id="ARBA00022840"/>
    </source>
</evidence>
<evidence type="ECO:0000256" key="8">
    <source>
        <dbReference type="ARBA" id="ARBA00023136"/>
    </source>
</evidence>
<dbReference type="PROSITE" id="PS50893">
    <property type="entry name" value="ABC_TRANSPORTER_2"/>
    <property type="match status" value="1"/>
</dbReference>
<keyword evidence="7 11" id="KW-1133">Transmembrane helix</keyword>
<evidence type="ECO:0000313" key="15">
    <source>
        <dbReference type="Proteomes" id="UP000249451"/>
    </source>
</evidence>
<dbReference type="InterPro" id="IPR014223">
    <property type="entry name" value="ABC_CydC/D"/>
</dbReference>
<protein>
    <submittedName>
        <fullName evidence="14">Thiol reductant ABC exporter subunit CydC</fullName>
    </submittedName>
</protein>
<name>A0A2W5B2B8_9CORY</name>
<feature type="transmembrane region" description="Helical" evidence="11">
    <location>
        <begin position="218"/>
        <end position="242"/>
    </location>
</feature>
<evidence type="ECO:0000259" key="13">
    <source>
        <dbReference type="PROSITE" id="PS50929"/>
    </source>
</evidence>
<dbReference type="GO" id="GO:0005524">
    <property type="term" value="F:ATP binding"/>
    <property type="evidence" value="ECO:0007669"/>
    <property type="project" value="UniProtKB-KW"/>
</dbReference>
<dbReference type="Pfam" id="PF00005">
    <property type="entry name" value="ABC_tran"/>
    <property type="match status" value="1"/>
</dbReference>
<comment type="caution">
    <text evidence="14">The sequence shown here is derived from an EMBL/GenBank/DDBJ whole genome shotgun (WGS) entry which is preliminary data.</text>
</comment>
<keyword evidence="4" id="KW-0547">Nucleotide-binding</keyword>
<gene>
    <name evidence="14" type="primary">cydC</name>
    <name evidence="14" type="ORF">DI609_05400</name>
</gene>
<feature type="transmembrane region" description="Helical" evidence="11">
    <location>
        <begin position="143"/>
        <end position="161"/>
    </location>
</feature>
<feature type="domain" description="ABC transmembrane type-1" evidence="13">
    <location>
        <begin position="4"/>
        <end position="245"/>
    </location>
</feature>
<evidence type="ECO:0000256" key="6">
    <source>
        <dbReference type="ARBA" id="ARBA00022967"/>
    </source>
</evidence>
<dbReference type="Gene3D" id="3.40.50.300">
    <property type="entry name" value="P-loop containing nucleotide triphosphate hydrolases"/>
    <property type="match status" value="1"/>
</dbReference>
<dbReference type="PANTHER" id="PTHR24221:SF654">
    <property type="entry name" value="ATP-BINDING CASSETTE SUB-FAMILY B MEMBER 6"/>
    <property type="match status" value="1"/>
</dbReference>
<keyword evidence="8 11" id="KW-0472">Membrane</keyword>
<dbReference type="Proteomes" id="UP000249451">
    <property type="component" value="Unassembled WGS sequence"/>
</dbReference>
<accession>A0A2W5B2B8</accession>
<dbReference type="GO" id="GO:0034775">
    <property type="term" value="P:glutathione transmembrane transport"/>
    <property type="evidence" value="ECO:0007669"/>
    <property type="project" value="InterPro"/>
</dbReference>
<dbReference type="GO" id="GO:0005886">
    <property type="term" value="C:plasma membrane"/>
    <property type="evidence" value="ECO:0007669"/>
    <property type="project" value="UniProtKB-SubCell"/>
</dbReference>
<keyword evidence="3 11" id="KW-0812">Transmembrane</keyword>
<dbReference type="GO" id="GO:0045454">
    <property type="term" value="P:cell redox homeostasis"/>
    <property type="evidence" value="ECO:0007669"/>
    <property type="project" value="InterPro"/>
</dbReference>
<evidence type="ECO:0000256" key="3">
    <source>
        <dbReference type="ARBA" id="ARBA00022692"/>
    </source>
</evidence>
<dbReference type="InterPro" id="IPR039421">
    <property type="entry name" value="Type_1_exporter"/>
</dbReference>
<keyword evidence="6" id="KW-1278">Translocase</keyword>
<comment type="similarity">
    <text evidence="9">Belongs to the ABC transporter superfamily. Siderophore-Fe(3+) uptake transporter (SIUT) (TC 3.A.1.21) family.</text>
</comment>
<evidence type="ECO:0000256" key="4">
    <source>
        <dbReference type="ARBA" id="ARBA00022741"/>
    </source>
</evidence>
<organism evidence="14 15">
    <name type="scientific">Corynebacterium urealyticum</name>
    <dbReference type="NCBI Taxonomy" id="43771"/>
    <lineage>
        <taxon>Bacteria</taxon>
        <taxon>Bacillati</taxon>
        <taxon>Actinomycetota</taxon>
        <taxon>Actinomycetes</taxon>
        <taxon>Mycobacteriales</taxon>
        <taxon>Corynebacteriaceae</taxon>
        <taxon>Corynebacterium</taxon>
    </lineage>
</organism>
<evidence type="ECO:0000259" key="12">
    <source>
        <dbReference type="PROSITE" id="PS50893"/>
    </source>
</evidence>
<feature type="domain" description="ABC transporter" evidence="12">
    <location>
        <begin position="326"/>
        <end position="562"/>
    </location>
</feature>
<dbReference type="NCBIfam" id="TIGR02868">
    <property type="entry name" value="CydC"/>
    <property type="match status" value="1"/>
</dbReference>
<keyword evidence="2" id="KW-1003">Cell membrane</keyword>
<evidence type="ECO:0000256" key="10">
    <source>
        <dbReference type="SAM" id="MobiDB-lite"/>
    </source>
</evidence>
<dbReference type="Gene3D" id="1.20.1560.10">
    <property type="entry name" value="ABC transporter type 1, transmembrane domain"/>
    <property type="match status" value="1"/>
</dbReference>
<dbReference type="GO" id="GO:0034040">
    <property type="term" value="F:ATPase-coupled lipid transmembrane transporter activity"/>
    <property type="evidence" value="ECO:0007669"/>
    <property type="project" value="TreeGrafter"/>
</dbReference>
<evidence type="ECO:0000256" key="7">
    <source>
        <dbReference type="ARBA" id="ARBA00022989"/>
    </source>
</evidence>
<dbReference type="PANTHER" id="PTHR24221">
    <property type="entry name" value="ATP-BINDING CASSETTE SUB-FAMILY B"/>
    <property type="match status" value="1"/>
</dbReference>
<feature type="transmembrane region" description="Helical" evidence="11">
    <location>
        <begin position="262"/>
        <end position="280"/>
    </location>
</feature>
<dbReference type="InterPro" id="IPR017871">
    <property type="entry name" value="ABC_transporter-like_CS"/>
</dbReference>
<dbReference type="GO" id="GO:0140359">
    <property type="term" value="F:ABC-type transporter activity"/>
    <property type="evidence" value="ECO:0007669"/>
    <property type="project" value="InterPro"/>
</dbReference>
<dbReference type="InterPro" id="IPR003593">
    <property type="entry name" value="AAA+_ATPase"/>
</dbReference>
<dbReference type="GO" id="GO:0016887">
    <property type="term" value="F:ATP hydrolysis activity"/>
    <property type="evidence" value="ECO:0007669"/>
    <property type="project" value="InterPro"/>
</dbReference>
<evidence type="ECO:0000256" key="11">
    <source>
        <dbReference type="SAM" id="Phobius"/>
    </source>
</evidence>
<dbReference type="InterPro" id="IPR011527">
    <property type="entry name" value="ABC1_TM_dom"/>
</dbReference>
<comment type="subcellular location">
    <subcellularLocation>
        <location evidence="1">Cell inner membrane</location>
        <topology evidence="1">Multi-pass membrane protein</topology>
    </subcellularLocation>
</comment>
<dbReference type="SUPFAM" id="SSF90123">
    <property type="entry name" value="ABC transporter transmembrane region"/>
    <property type="match status" value="1"/>
</dbReference>
<dbReference type="AlphaFoldDB" id="A0A2W5B2B8"/>
<evidence type="ECO:0000313" key="14">
    <source>
        <dbReference type="EMBL" id="PZP00915.1"/>
    </source>
</evidence>
<dbReference type="SMART" id="SM00382">
    <property type="entry name" value="AAA"/>
    <property type="match status" value="1"/>
</dbReference>
<dbReference type="InterPro" id="IPR036640">
    <property type="entry name" value="ABC1_TM_sf"/>
</dbReference>
<dbReference type="SUPFAM" id="SSF52540">
    <property type="entry name" value="P-loop containing nucleoside triphosphate hydrolases"/>
    <property type="match status" value="1"/>
</dbReference>
<dbReference type="PROSITE" id="PS50929">
    <property type="entry name" value="ABC_TM1F"/>
    <property type="match status" value="1"/>
</dbReference>
<feature type="compositionally biased region" description="Low complexity" evidence="10">
    <location>
        <begin position="313"/>
        <end position="323"/>
    </location>
</feature>
<evidence type="ECO:0000256" key="9">
    <source>
        <dbReference type="ARBA" id="ARBA00023455"/>
    </source>
</evidence>
<feature type="region of interest" description="Disordered" evidence="10">
    <location>
        <begin position="300"/>
        <end position="327"/>
    </location>
</feature>
<sequence>MTRAIIAGVSTLLSAIALSVVSAWLIARAWQQPSVMDLTVAITAVRALGISRALFRYLDRLASHDVALDRAAAARVEVYARLAQAPSAQVMGLGRGALLARIGEDVDALTERIVRATIPRWVAGITGLIAVGFLAILTPLAALVLAIGLLVAGVLVPRLAARAERASLVAEANEAYVAAVDHALSAAPTLRVRDQLAGALATAESAEAELWAQRRRGLGWAAGASGLLTLTSALTAAAIAALAALEYTGWAGSGAAARSPQWLVVVALFPLAAFEAVSALPEAARTRVRAEHSLSRLHAIPGAEEAETKAQDEPAAADAEAADGSFPTPSAVRADRLTVGWGSDLGTYNLDVPAGGRGVVVAASGTGKTTLLMTLAGLLPAPLLMTLAGLLPARGGTYSAPGARFIAEDEHIFATTVRDNLAVGAPNASEEAMWEVLDQLGLGVWVRGLPRGLDTVLARGAEDLSGGQRRRVILARALLTDAPILLLDEPTEHLDDAGSTEVLRLLGFQEDADAHAAGSEEIVPEGAWSEEIKPENAVEISAESWAAPRGELPGARVERTIIMVTHPR</sequence>
<reference evidence="14 15" key="1">
    <citation type="submission" date="2017-11" db="EMBL/GenBank/DDBJ databases">
        <title>Infants hospitalized years apart are colonized by the same room-sourced microbial strains.</title>
        <authorList>
            <person name="Brooks B."/>
            <person name="Olm M.R."/>
            <person name="Firek B.A."/>
            <person name="Baker R."/>
            <person name="Thomas B.C."/>
            <person name="Morowitz M.J."/>
            <person name="Banfield J.F."/>
        </authorList>
    </citation>
    <scope>NUCLEOTIDE SEQUENCE [LARGE SCALE GENOMIC DNA]</scope>
    <source>
        <strain evidence="14">S2_012_000_R3_87</strain>
    </source>
</reference>
<dbReference type="InterPro" id="IPR003439">
    <property type="entry name" value="ABC_transporter-like_ATP-bd"/>
</dbReference>
<proteinExistence type="inferred from homology"/>
<evidence type="ECO:0000256" key="1">
    <source>
        <dbReference type="ARBA" id="ARBA00004429"/>
    </source>
</evidence>
<dbReference type="PROSITE" id="PS00211">
    <property type="entry name" value="ABC_TRANSPORTER_1"/>
    <property type="match status" value="1"/>
</dbReference>
<keyword evidence="2" id="KW-0997">Cell inner membrane</keyword>
<keyword evidence="5" id="KW-0067">ATP-binding</keyword>
<evidence type="ECO:0000256" key="2">
    <source>
        <dbReference type="ARBA" id="ARBA00022519"/>
    </source>
</evidence>
<dbReference type="InterPro" id="IPR027417">
    <property type="entry name" value="P-loop_NTPase"/>
</dbReference>
<dbReference type="EMBL" id="QFNY01000104">
    <property type="protein sequence ID" value="PZP00915.1"/>
    <property type="molecule type" value="Genomic_DNA"/>
</dbReference>